<proteinExistence type="predicted"/>
<evidence type="ECO:0000313" key="2">
    <source>
        <dbReference type="EMBL" id="TDL13289.1"/>
    </source>
</evidence>
<evidence type="ECO:0000313" key="3">
    <source>
        <dbReference type="Proteomes" id="UP000294933"/>
    </source>
</evidence>
<name>A0A4Y7PFM7_9AGAM</name>
<protein>
    <recommendedName>
        <fullName evidence="4">MULE transposase domain-containing protein</fullName>
    </recommendedName>
</protein>
<gene>
    <name evidence="2" type="ORF">BD410DRAFT_735547</name>
</gene>
<evidence type="ECO:0000256" key="1">
    <source>
        <dbReference type="SAM" id="MobiDB-lite"/>
    </source>
</evidence>
<dbReference type="VEuPathDB" id="FungiDB:BD410DRAFT_735547"/>
<dbReference type="AlphaFoldDB" id="A0A4Y7PFM7"/>
<evidence type="ECO:0008006" key="4">
    <source>
        <dbReference type="Google" id="ProtNLM"/>
    </source>
</evidence>
<dbReference type="EMBL" id="ML170753">
    <property type="protein sequence ID" value="TDL13289.1"/>
    <property type="molecule type" value="Genomic_DNA"/>
</dbReference>
<accession>A0A4Y7PFM7</accession>
<dbReference type="Proteomes" id="UP000294933">
    <property type="component" value="Unassembled WGS sequence"/>
</dbReference>
<sequence length="270" mass="31358">MLGIQRVIRRTEHERLPWLSNIVRRVQPLHDVDNAEPQTTRDNFFTAARFYCVETICAPCGVVIAWTKFAKSESPTNILNFLERVFPTAELRPNYICIDKACAVLRTAYANGSWDRIWKHTTRFIVDSYHYINHRTTDYLCRTMCNPAPLNGSAPNLVVVELDNNNNPHYKRAFNTQACEQLNAWIGGFQTVLNKMTPTNFDWYMHSLIFLHTERVILKQQERRGGMQDDEDNNESEGEDKDEGEGEDDTEYEGFEVDRDEVDDNIDVVE</sequence>
<dbReference type="OrthoDB" id="2527272at2759"/>
<feature type="region of interest" description="Disordered" evidence="1">
    <location>
        <begin position="222"/>
        <end position="270"/>
    </location>
</feature>
<reference evidence="2 3" key="1">
    <citation type="submission" date="2018-06" db="EMBL/GenBank/DDBJ databases">
        <title>A transcriptomic atlas of mushroom development highlights an independent origin of complex multicellularity.</title>
        <authorList>
            <consortium name="DOE Joint Genome Institute"/>
            <person name="Krizsan K."/>
            <person name="Almasi E."/>
            <person name="Merenyi Z."/>
            <person name="Sahu N."/>
            <person name="Viragh M."/>
            <person name="Koszo T."/>
            <person name="Mondo S."/>
            <person name="Kiss B."/>
            <person name="Balint B."/>
            <person name="Kues U."/>
            <person name="Barry K."/>
            <person name="Hegedus J.C."/>
            <person name="Henrissat B."/>
            <person name="Johnson J."/>
            <person name="Lipzen A."/>
            <person name="Ohm R."/>
            <person name="Nagy I."/>
            <person name="Pangilinan J."/>
            <person name="Yan J."/>
            <person name="Xiong Y."/>
            <person name="Grigoriev I.V."/>
            <person name="Hibbett D.S."/>
            <person name="Nagy L.G."/>
        </authorList>
    </citation>
    <scope>NUCLEOTIDE SEQUENCE [LARGE SCALE GENOMIC DNA]</scope>
    <source>
        <strain evidence="2 3">SZMC22713</strain>
    </source>
</reference>
<organism evidence="2 3">
    <name type="scientific">Rickenella mellea</name>
    <dbReference type="NCBI Taxonomy" id="50990"/>
    <lineage>
        <taxon>Eukaryota</taxon>
        <taxon>Fungi</taxon>
        <taxon>Dikarya</taxon>
        <taxon>Basidiomycota</taxon>
        <taxon>Agaricomycotina</taxon>
        <taxon>Agaricomycetes</taxon>
        <taxon>Hymenochaetales</taxon>
        <taxon>Rickenellaceae</taxon>
        <taxon>Rickenella</taxon>
    </lineage>
</organism>
<feature type="compositionally biased region" description="Acidic residues" evidence="1">
    <location>
        <begin position="228"/>
        <end position="270"/>
    </location>
</feature>
<keyword evidence="3" id="KW-1185">Reference proteome</keyword>